<dbReference type="EMBL" id="WWNE01000007">
    <property type="protein sequence ID" value="NBG66244.1"/>
    <property type="molecule type" value="Genomic_DNA"/>
</dbReference>
<dbReference type="InterPro" id="IPR000731">
    <property type="entry name" value="SSD"/>
</dbReference>
<evidence type="ECO:0000256" key="3">
    <source>
        <dbReference type="ARBA" id="ARBA00022692"/>
    </source>
</evidence>
<keyword evidence="3 6" id="KW-0812">Transmembrane</keyword>
<organism evidence="8 9">
    <name type="scientific">Acidiluteibacter ferrifornacis</name>
    <dbReference type="NCBI Taxonomy" id="2692424"/>
    <lineage>
        <taxon>Bacteria</taxon>
        <taxon>Pseudomonadati</taxon>
        <taxon>Bacteroidota</taxon>
        <taxon>Flavobacteriia</taxon>
        <taxon>Flavobacteriales</taxon>
        <taxon>Cryomorphaceae</taxon>
        <taxon>Acidiluteibacter</taxon>
    </lineage>
</organism>
<gene>
    <name evidence="8" type="ORF">GQN54_08955</name>
</gene>
<feature type="transmembrane region" description="Helical" evidence="6">
    <location>
        <begin position="624"/>
        <end position="644"/>
    </location>
</feature>
<dbReference type="SUPFAM" id="SSF82866">
    <property type="entry name" value="Multidrug efflux transporter AcrB transmembrane domain"/>
    <property type="match status" value="2"/>
</dbReference>
<sequence length="756" mass="86211">MSDKYKKYSIIALTFVLLITIFSANQAIKLRFDYDFEKFFPQEDDDLDFFKEYRSTFENDNDFVLFALKSDNGIFNQDFLKKVEAFTDSLKKLPHTREVISPIEAKYPRLDFSSIGEFQEPYFHVDQPEKYESDSLFIAISNDPIANVVELNKGVIVIVLKNKELINKADSDELGTAINNLVEQTDFKQIYVIGKILGQQLYIDIMKVEFATFMGISIFILIIFLILAYRSFWGILIPMTTVLLSVVLSLGVMQLFGRPLNMMTTLLPVIMLVVGMSDVVHLVAKYLEEIRLGRSKVEAIKNMLKNVGLATLLTSITTALGFVTLIFVNMEPVQDFGVFTAVGVMCAFMIAIVFIPAIFYLVKIPKMGDSRKSNSDWDQLLRKLFLLLIQYRKPVLITYISVGVVAIVGMTMIKFDYFLMQELGENDPMAEEMRFFEDNFHGIRPFEMAIVVKKKSSSIYDFEVMHEINKMENYLTDRYQVGQMISPTTPFKYINRAMRSGKPEFYIFPDKEKRYDYIADQLQDLGMQKQLTEIISEDGKMARLSGRMVDPGSREVLFRNDTLQQFYQSQIDTTLIDYKLTGTPVIIDKSSRYLALNVLSGLGIAFVIIAVIMSILFKSIKMGLISLIPNLYPILLVAGIIGYFGIDLNITTSIVFTVAFGIAVDDTIHFLSRYAQEIKKGKSNLYAIKRTYLSTGKAIVITSIILLGGFSSLIFSNFMSTFYIGVFVSLTLLFAVVTDMMLLPLVLMYWNKDKMK</sequence>
<dbReference type="PANTHER" id="PTHR33406">
    <property type="entry name" value="MEMBRANE PROTEIN MJ1562-RELATED"/>
    <property type="match status" value="1"/>
</dbReference>
<feature type="transmembrane region" description="Helical" evidence="6">
    <location>
        <begin position="307"/>
        <end position="330"/>
    </location>
</feature>
<name>A0A6N9NK51_9FLAO</name>
<proteinExistence type="predicted"/>
<keyword evidence="5 6" id="KW-0472">Membrane</keyword>
<evidence type="ECO:0000259" key="7">
    <source>
        <dbReference type="PROSITE" id="PS50156"/>
    </source>
</evidence>
<evidence type="ECO:0000256" key="2">
    <source>
        <dbReference type="ARBA" id="ARBA00022475"/>
    </source>
</evidence>
<feature type="transmembrane region" description="Helical" evidence="6">
    <location>
        <begin position="210"/>
        <end position="229"/>
    </location>
</feature>
<dbReference type="PRINTS" id="PR00702">
    <property type="entry name" value="ACRIFLAVINRP"/>
</dbReference>
<evidence type="ECO:0000256" key="6">
    <source>
        <dbReference type="SAM" id="Phobius"/>
    </source>
</evidence>
<evidence type="ECO:0000256" key="4">
    <source>
        <dbReference type="ARBA" id="ARBA00022989"/>
    </source>
</evidence>
<keyword evidence="2" id="KW-1003">Cell membrane</keyword>
<protein>
    <submittedName>
        <fullName evidence="8">MMPL family transporter</fullName>
    </submittedName>
</protein>
<dbReference type="Pfam" id="PF03176">
    <property type="entry name" value="MMPL"/>
    <property type="match status" value="2"/>
</dbReference>
<dbReference type="GO" id="GO:0005886">
    <property type="term" value="C:plasma membrane"/>
    <property type="evidence" value="ECO:0007669"/>
    <property type="project" value="UniProtKB-SubCell"/>
</dbReference>
<dbReference type="InterPro" id="IPR004869">
    <property type="entry name" value="MMPL_dom"/>
</dbReference>
<dbReference type="InterPro" id="IPR050545">
    <property type="entry name" value="Mycobact_MmpL"/>
</dbReference>
<dbReference type="RefSeq" id="WP_160633203.1">
    <property type="nucleotide sequence ID" value="NZ_WWNE01000007.1"/>
</dbReference>
<feature type="domain" description="SSD" evidence="7">
    <location>
        <begin position="622"/>
        <end position="749"/>
    </location>
</feature>
<feature type="transmembrane region" description="Helical" evidence="6">
    <location>
        <begin position="336"/>
        <end position="362"/>
    </location>
</feature>
<comment type="subcellular location">
    <subcellularLocation>
        <location evidence="1">Cell membrane</location>
        <topology evidence="1">Multi-pass membrane protein</topology>
    </subcellularLocation>
</comment>
<feature type="transmembrane region" description="Helical" evidence="6">
    <location>
        <begin position="593"/>
        <end position="617"/>
    </location>
</feature>
<dbReference type="InterPro" id="IPR001036">
    <property type="entry name" value="Acrflvin-R"/>
</dbReference>
<reference evidence="8 9" key="1">
    <citation type="submission" date="2019-12" db="EMBL/GenBank/DDBJ databases">
        <authorList>
            <person name="Zhao J."/>
        </authorList>
    </citation>
    <scope>NUCLEOTIDE SEQUENCE [LARGE SCALE GENOMIC DNA]</scope>
    <source>
        <strain evidence="8 9">S-15</strain>
    </source>
</reference>
<feature type="transmembrane region" description="Helical" evidence="6">
    <location>
        <begin position="262"/>
        <end position="287"/>
    </location>
</feature>
<keyword evidence="4 6" id="KW-1133">Transmembrane helix</keyword>
<dbReference type="PANTHER" id="PTHR33406:SF12">
    <property type="entry name" value="BLR2997 PROTEIN"/>
    <property type="match status" value="1"/>
</dbReference>
<keyword evidence="9" id="KW-1185">Reference proteome</keyword>
<dbReference type="PROSITE" id="PS50156">
    <property type="entry name" value="SSD"/>
    <property type="match status" value="2"/>
</dbReference>
<feature type="transmembrane region" description="Helical" evidence="6">
    <location>
        <begin position="395"/>
        <end position="413"/>
    </location>
</feature>
<evidence type="ECO:0000256" key="5">
    <source>
        <dbReference type="ARBA" id="ARBA00023136"/>
    </source>
</evidence>
<feature type="transmembrane region" description="Helical" evidence="6">
    <location>
        <begin position="236"/>
        <end position="256"/>
    </location>
</feature>
<feature type="transmembrane region" description="Helical" evidence="6">
    <location>
        <begin position="692"/>
        <end position="716"/>
    </location>
</feature>
<dbReference type="AlphaFoldDB" id="A0A6N9NK51"/>
<feature type="domain" description="SSD" evidence="7">
    <location>
        <begin position="239"/>
        <end position="361"/>
    </location>
</feature>
<dbReference type="Gene3D" id="1.20.1640.10">
    <property type="entry name" value="Multidrug efflux transporter AcrB transmembrane domain"/>
    <property type="match status" value="2"/>
</dbReference>
<evidence type="ECO:0000256" key="1">
    <source>
        <dbReference type="ARBA" id="ARBA00004651"/>
    </source>
</evidence>
<comment type="caution">
    <text evidence="8">The sequence shown here is derived from an EMBL/GenBank/DDBJ whole genome shotgun (WGS) entry which is preliminary data.</text>
</comment>
<feature type="transmembrane region" description="Helical" evidence="6">
    <location>
        <begin position="650"/>
        <end position="671"/>
    </location>
</feature>
<dbReference type="GO" id="GO:0022857">
    <property type="term" value="F:transmembrane transporter activity"/>
    <property type="evidence" value="ECO:0007669"/>
    <property type="project" value="InterPro"/>
</dbReference>
<dbReference type="Proteomes" id="UP000470771">
    <property type="component" value="Unassembled WGS sequence"/>
</dbReference>
<evidence type="ECO:0000313" key="8">
    <source>
        <dbReference type="EMBL" id="NBG66244.1"/>
    </source>
</evidence>
<feature type="transmembrane region" description="Helical" evidence="6">
    <location>
        <begin position="722"/>
        <end position="750"/>
    </location>
</feature>
<evidence type="ECO:0000313" key="9">
    <source>
        <dbReference type="Proteomes" id="UP000470771"/>
    </source>
</evidence>
<accession>A0A6N9NK51</accession>